<organism evidence="2 3">
    <name type="scientific">Liparis tanakae</name>
    <name type="common">Tanaka's snailfish</name>
    <dbReference type="NCBI Taxonomy" id="230148"/>
    <lineage>
        <taxon>Eukaryota</taxon>
        <taxon>Metazoa</taxon>
        <taxon>Chordata</taxon>
        <taxon>Craniata</taxon>
        <taxon>Vertebrata</taxon>
        <taxon>Euteleostomi</taxon>
        <taxon>Actinopterygii</taxon>
        <taxon>Neopterygii</taxon>
        <taxon>Teleostei</taxon>
        <taxon>Neoteleostei</taxon>
        <taxon>Acanthomorphata</taxon>
        <taxon>Eupercaria</taxon>
        <taxon>Perciformes</taxon>
        <taxon>Cottioidei</taxon>
        <taxon>Cottales</taxon>
        <taxon>Liparidae</taxon>
        <taxon>Liparis</taxon>
    </lineage>
</organism>
<dbReference type="Proteomes" id="UP000314294">
    <property type="component" value="Unassembled WGS sequence"/>
</dbReference>
<proteinExistence type="predicted"/>
<evidence type="ECO:0000256" key="1">
    <source>
        <dbReference type="SAM" id="MobiDB-lite"/>
    </source>
</evidence>
<sequence length="48" mass="5359">MECWEGEQTGSETEAAGQMRSRRRGGSEEVGTAGHFSLFSLLFHPNRM</sequence>
<comment type="caution">
    <text evidence="2">The sequence shown here is derived from an EMBL/GenBank/DDBJ whole genome shotgun (WGS) entry which is preliminary data.</text>
</comment>
<dbReference type="AlphaFoldDB" id="A0A4Z2DZL6"/>
<accession>A0A4Z2DZL6</accession>
<name>A0A4Z2DZL6_9TELE</name>
<evidence type="ECO:0000313" key="3">
    <source>
        <dbReference type="Proteomes" id="UP000314294"/>
    </source>
</evidence>
<gene>
    <name evidence="2" type="ORF">EYF80_067980</name>
</gene>
<dbReference type="EMBL" id="SRLO01025237">
    <property type="protein sequence ID" value="TNN21908.1"/>
    <property type="molecule type" value="Genomic_DNA"/>
</dbReference>
<reference evidence="2 3" key="1">
    <citation type="submission" date="2019-03" db="EMBL/GenBank/DDBJ databases">
        <title>First draft genome of Liparis tanakae, snailfish: a comprehensive survey of snailfish specific genes.</title>
        <authorList>
            <person name="Kim W."/>
            <person name="Song I."/>
            <person name="Jeong J.-H."/>
            <person name="Kim D."/>
            <person name="Kim S."/>
            <person name="Ryu S."/>
            <person name="Song J.Y."/>
            <person name="Lee S.K."/>
        </authorList>
    </citation>
    <scope>NUCLEOTIDE SEQUENCE [LARGE SCALE GENOMIC DNA]</scope>
    <source>
        <tissue evidence="2">Muscle</tissue>
    </source>
</reference>
<protein>
    <submittedName>
        <fullName evidence="2">Uncharacterized protein</fullName>
    </submittedName>
</protein>
<evidence type="ECO:0000313" key="2">
    <source>
        <dbReference type="EMBL" id="TNN21908.1"/>
    </source>
</evidence>
<feature type="region of interest" description="Disordered" evidence="1">
    <location>
        <begin position="1"/>
        <end position="30"/>
    </location>
</feature>
<keyword evidence="3" id="KW-1185">Reference proteome</keyword>